<keyword evidence="1" id="KW-0812">Transmembrane</keyword>
<evidence type="ECO:0000256" key="1">
    <source>
        <dbReference type="SAM" id="Phobius"/>
    </source>
</evidence>
<evidence type="ECO:0000313" key="4">
    <source>
        <dbReference type="Proteomes" id="UP001140949"/>
    </source>
</evidence>
<reference evidence="2" key="2">
    <citation type="submission" date="2023-04" db="EMBL/GenBank/DDBJ databases">
        <authorList>
            <person name="Bruccoleri R.E."/>
            <person name="Oakeley E.J."/>
            <person name="Faust A.-M."/>
            <person name="Dessus-Babus S."/>
            <person name="Altorfer M."/>
            <person name="Burckhardt D."/>
            <person name="Oertli M."/>
            <person name="Naumann U."/>
            <person name="Petersen F."/>
            <person name="Wong J."/>
        </authorList>
    </citation>
    <scope>NUCLEOTIDE SEQUENCE</scope>
    <source>
        <strain evidence="2">GSM-AAB239-AS_SAM_17_03QT</strain>
        <tissue evidence="2">Leaf</tissue>
    </source>
</reference>
<keyword evidence="1" id="KW-1133">Transmembrane helix</keyword>
<evidence type="ECO:0000313" key="2">
    <source>
        <dbReference type="EMBL" id="KAJ6835309.1"/>
    </source>
</evidence>
<organism evidence="2 4">
    <name type="scientific">Iris pallida</name>
    <name type="common">Sweet iris</name>
    <dbReference type="NCBI Taxonomy" id="29817"/>
    <lineage>
        <taxon>Eukaryota</taxon>
        <taxon>Viridiplantae</taxon>
        <taxon>Streptophyta</taxon>
        <taxon>Embryophyta</taxon>
        <taxon>Tracheophyta</taxon>
        <taxon>Spermatophyta</taxon>
        <taxon>Magnoliopsida</taxon>
        <taxon>Liliopsida</taxon>
        <taxon>Asparagales</taxon>
        <taxon>Iridaceae</taxon>
        <taxon>Iridoideae</taxon>
        <taxon>Irideae</taxon>
        <taxon>Iris</taxon>
    </lineage>
</organism>
<dbReference type="Proteomes" id="UP001140949">
    <property type="component" value="Unassembled WGS sequence"/>
</dbReference>
<accession>A0AAX6H2R8</accession>
<keyword evidence="4" id="KW-1185">Reference proteome</keyword>
<keyword evidence="1" id="KW-0472">Membrane</keyword>
<sequence>MDNVRMNIQFEYMLTELCGELVLGWTQKMLAVGKGFVFWLKIFLKLLSHVCILLGYVYYPLRVGFELVTPNTWMKTV</sequence>
<protein>
    <submittedName>
        <fullName evidence="2">Uncharacterized protein</fullName>
    </submittedName>
</protein>
<reference evidence="2" key="1">
    <citation type="journal article" date="2023" name="GigaByte">
        <title>Genome assembly of the bearded iris, Iris pallida Lam.</title>
        <authorList>
            <person name="Bruccoleri R.E."/>
            <person name="Oakeley E.J."/>
            <person name="Faust A.M.E."/>
            <person name="Altorfer M."/>
            <person name="Dessus-Babus S."/>
            <person name="Burckhardt D."/>
            <person name="Oertli M."/>
            <person name="Naumann U."/>
            <person name="Petersen F."/>
            <person name="Wong J."/>
        </authorList>
    </citation>
    <scope>NUCLEOTIDE SEQUENCE</scope>
    <source>
        <strain evidence="2">GSM-AAB239-AS_SAM_17_03QT</strain>
    </source>
</reference>
<proteinExistence type="predicted"/>
<dbReference type="AlphaFoldDB" id="A0AAX6H2R8"/>
<feature type="transmembrane region" description="Helical" evidence="1">
    <location>
        <begin position="36"/>
        <end position="59"/>
    </location>
</feature>
<name>A0AAX6H2R8_IRIPA</name>
<dbReference type="EMBL" id="JANAVB010012198">
    <property type="protein sequence ID" value="KAJ6836366.1"/>
    <property type="molecule type" value="Genomic_DNA"/>
</dbReference>
<comment type="caution">
    <text evidence="2">The sequence shown here is derived from an EMBL/GenBank/DDBJ whole genome shotgun (WGS) entry which is preliminary data.</text>
</comment>
<dbReference type="EMBL" id="JANAVB010013453">
    <property type="protein sequence ID" value="KAJ6835309.1"/>
    <property type="molecule type" value="Genomic_DNA"/>
</dbReference>
<evidence type="ECO:0000313" key="3">
    <source>
        <dbReference type="EMBL" id="KAJ6836366.1"/>
    </source>
</evidence>
<gene>
    <name evidence="2" type="ORF">M6B38_122605</name>
    <name evidence="3" type="ORF">M6B38_328200</name>
</gene>